<dbReference type="RefSeq" id="WP_387965174.1">
    <property type="nucleotide sequence ID" value="NZ_JBHSGP010000023.1"/>
</dbReference>
<feature type="domain" description="CBU-0592-like" evidence="2">
    <location>
        <begin position="4"/>
        <end position="75"/>
    </location>
</feature>
<evidence type="ECO:0000313" key="3">
    <source>
        <dbReference type="EMBL" id="MFC4723590.1"/>
    </source>
</evidence>
<evidence type="ECO:0000259" key="2">
    <source>
        <dbReference type="Pfam" id="PF26604"/>
    </source>
</evidence>
<sequence>MTLVDWIGFLGVFQILLAYVLNSIGNITNKGLVFILLNLIGATMACVASILLNYWPFIILEGIWALVSLYALFNYKKTT</sequence>
<keyword evidence="1" id="KW-0812">Transmembrane</keyword>
<comment type="caution">
    <text evidence="3">The sequence shown here is derived from an EMBL/GenBank/DDBJ whole genome shotgun (WGS) entry which is preliminary data.</text>
</comment>
<feature type="transmembrane region" description="Helical" evidence="1">
    <location>
        <begin position="57"/>
        <end position="75"/>
    </location>
</feature>
<proteinExistence type="predicted"/>
<evidence type="ECO:0000313" key="4">
    <source>
        <dbReference type="Proteomes" id="UP001595953"/>
    </source>
</evidence>
<dbReference type="EMBL" id="JBHSGP010000023">
    <property type="protein sequence ID" value="MFC4723590.1"/>
    <property type="molecule type" value="Genomic_DNA"/>
</dbReference>
<keyword evidence="1" id="KW-1133">Transmembrane helix</keyword>
<name>A0ABV9N9E8_9FLAO</name>
<keyword evidence="1" id="KW-0472">Membrane</keyword>
<dbReference type="InterPro" id="IPR058058">
    <property type="entry name" value="CBU_0592-like"/>
</dbReference>
<dbReference type="Pfam" id="PF26604">
    <property type="entry name" value="CBU_0592"/>
    <property type="match status" value="1"/>
</dbReference>
<organism evidence="3 4">
    <name type="scientific">Geojedonia litorea</name>
    <dbReference type="NCBI Taxonomy" id="1268269"/>
    <lineage>
        <taxon>Bacteria</taxon>
        <taxon>Pseudomonadati</taxon>
        <taxon>Bacteroidota</taxon>
        <taxon>Flavobacteriia</taxon>
        <taxon>Flavobacteriales</taxon>
        <taxon>Flavobacteriaceae</taxon>
        <taxon>Geojedonia</taxon>
    </lineage>
</organism>
<feature type="transmembrane region" description="Helical" evidence="1">
    <location>
        <begin position="31"/>
        <end position="51"/>
    </location>
</feature>
<evidence type="ECO:0000256" key="1">
    <source>
        <dbReference type="SAM" id="Phobius"/>
    </source>
</evidence>
<gene>
    <name evidence="3" type="ORF">ACFO5O_14770</name>
</gene>
<keyword evidence="4" id="KW-1185">Reference proteome</keyword>
<dbReference type="Proteomes" id="UP001595953">
    <property type="component" value="Unassembled WGS sequence"/>
</dbReference>
<reference evidence="4" key="1">
    <citation type="journal article" date="2019" name="Int. J. Syst. Evol. Microbiol.">
        <title>The Global Catalogue of Microorganisms (GCM) 10K type strain sequencing project: providing services to taxonomists for standard genome sequencing and annotation.</title>
        <authorList>
            <consortium name="The Broad Institute Genomics Platform"/>
            <consortium name="The Broad Institute Genome Sequencing Center for Infectious Disease"/>
            <person name="Wu L."/>
            <person name="Ma J."/>
        </authorList>
    </citation>
    <scope>NUCLEOTIDE SEQUENCE [LARGE SCALE GENOMIC DNA]</scope>
    <source>
        <strain evidence="4">CCUG 63682</strain>
    </source>
</reference>
<feature type="transmembrane region" description="Helical" evidence="1">
    <location>
        <begin position="6"/>
        <end position="24"/>
    </location>
</feature>
<protein>
    <recommendedName>
        <fullName evidence="2">CBU-0592-like domain-containing protein</fullName>
    </recommendedName>
</protein>
<accession>A0ABV9N9E8</accession>
<dbReference type="NCBIfam" id="NF047864">
    <property type="entry name" value="CBU_0592_membra"/>
    <property type="match status" value="1"/>
</dbReference>